<accession>A0A162U522</accession>
<dbReference type="RefSeq" id="XP_018290423.1">
    <property type="nucleotide sequence ID" value="XM_018439374.1"/>
</dbReference>
<evidence type="ECO:0000313" key="2">
    <source>
        <dbReference type="EMBL" id="OAD72383.1"/>
    </source>
</evidence>
<evidence type="ECO:0000256" key="1">
    <source>
        <dbReference type="SAM" id="SignalP"/>
    </source>
</evidence>
<feature type="signal peptide" evidence="1">
    <location>
        <begin position="1"/>
        <end position="19"/>
    </location>
</feature>
<sequence>MQWRPFLLLVAGIATIYLASLLQDTPYPHPAKILISEQPKTRYLVDETVLTVANGYMYQTSIWFEASLQTSRGMKHGTGRMKTGVIGHLKQVRRPLGELLGKEDVLEQGWVETFKHQLRGPISSISVVPPSEIADEANELVFAVLYHALEDEEAQHFVRVYYLPKLTATHIPTFEYKDILLPGNTWVNAFSLEHHSILFSRDPDNYRFRVVSFPANITSKPHSADSEIVKLRDSKRGDPFGSECVIIPETYRVFTMDFHQTTNSLYENITIVDDQKTITQLSELRGSVPEHKWNWRDMANLTYDNYVDDTSEYIGFVEVAKISQHERLKTDFPKLCFARSSDAKTVVFPLVGSEFLIIDYTDRIDLLEKDKKERKHLYKNDEGTYLPEYYYWSKTKLSTNVYDIQITGFSLNDRGNILALWTEHENIYIYKRGDADLHDTSKKQVLSIHEEDTVLEGGPKVVSQDGISTSGTKESSDRFLDEWSLRMVITPNERARGYSISTVGFINNTNSDNGATGNYIFVGLNNGMVNSYSVDEAEERKEVNFVTFVTDRWDMLIAMSMIVSVFVFNECNHFGS</sequence>
<feature type="chain" id="PRO_5007840048" evidence="1">
    <location>
        <begin position="20"/>
        <end position="576"/>
    </location>
</feature>
<reference evidence="3" key="1">
    <citation type="submission" date="2015-06" db="EMBL/GenBank/DDBJ databases">
        <title>Expansion of signal transduction pathways in fungi by whole-genome duplication.</title>
        <authorList>
            <consortium name="DOE Joint Genome Institute"/>
            <person name="Corrochano L.M."/>
            <person name="Kuo A."/>
            <person name="Marcet-Houben M."/>
            <person name="Polaino S."/>
            <person name="Salamov A."/>
            <person name="Villalobos J.M."/>
            <person name="Alvarez M.I."/>
            <person name="Avalos J."/>
            <person name="Benito E.P."/>
            <person name="Benoit I."/>
            <person name="Burger G."/>
            <person name="Camino L.P."/>
            <person name="Canovas D."/>
            <person name="Cerda-Olmedo E."/>
            <person name="Cheng J.-F."/>
            <person name="Dominguez A."/>
            <person name="Elias M."/>
            <person name="Eslava A.P."/>
            <person name="Glaser F."/>
            <person name="Grimwood J."/>
            <person name="Gutierrez G."/>
            <person name="Heitman J."/>
            <person name="Henrissat B."/>
            <person name="Iturriaga E.A."/>
            <person name="Lang B.F."/>
            <person name="Lavin J.L."/>
            <person name="Lee S."/>
            <person name="Li W."/>
            <person name="Lindquist E."/>
            <person name="Lopez-Garcia S."/>
            <person name="Luque E.M."/>
            <person name="Marcos A.T."/>
            <person name="Martin J."/>
            <person name="McCluskey K."/>
            <person name="Medina H.R."/>
            <person name="Miralles-Duran A."/>
            <person name="Miyazaki A."/>
            <person name="Munoz-Torres E."/>
            <person name="Oguiza J.A."/>
            <person name="Ohm R."/>
            <person name="Olmedo M."/>
            <person name="Orejas M."/>
            <person name="Ortiz-Castellanos L."/>
            <person name="Pisabarro A.G."/>
            <person name="Rodriguez-Romero J."/>
            <person name="Ruiz-Herrera J."/>
            <person name="Ruiz-Vazquez R."/>
            <person name="Sanz C."/>
            <person name="Schackwitz W."/>
            <person name="Schmutz J."/>
            <person name="Shahriari M."/>
            <person name="Shelest E."/>
            <person name="Silva-Franco F."/>
            <person name="Soanes D."/>
            <person name="Syed K."/>
            <person name="Tagua V.G."/>
            <person name="Talbot N.J."/>
            <person name="Thon M."/>
            <person name="De vries R.P."/>
            <person name="Wiebenga A."/>
            <person name="Yadav J.S."/>
            <person name="Braun E.L."/>
            <person name="Baker S."/>
            <person name="Garre V."/>
            <person name="Horwitz B."/>
            <person name="Torres-Martinez S."/>
            <person name="Idnurm A."/>
            <person name="Herrera-Estrella A."/>
            <person name="Gabaldon T."/>
            <person name="Grigoriev I.V."/>
        </authorList>
    </citation>
    <scope>NUCLEOTIDE SEQUENCE [LARGE SCALE GENOMIC DNA]</scope>
    <source>
        <strain evidence="3">NRRL 1555(-)</strain>
    </source>
</reference>
<gene>
    <name evidence="2" type="ORF">PHYBLDRAFT_187376</name>
</gene>
<dbReference type="AlphaFoldDB" id="A0A162U522"/>
<keyword evidence="1" id="KW-0732">Signal</keyword>
<evidence type="ECO:0000313" key="3">
    <source>
        <dbReference type="Proteomes" id="UP000077315"/>
    </source>
</evidence>
<dbReference type="EMBL" id="KV440983">
    <property type="protein sequence ID" value="OAD72383.1"/>
    <property type="molecule type" value="Genomic_DNA"/>
</dbReference>
<dbReference type="OrthoDB" id="2153288at2759"/>
<name>A0A162U522_PHYB8</name>
<dbReference type="InParanoid" id="A0A162U522"/>
<dbReference type="Proteomes" id="UP000077315">
    <property type="component" value="Unassembled WGS sequence"/>
</dbReference>
<dbReference type="STRING" id="763407.A0A162U522"/>
<dbReference type="VEuPathDB" id="FungiDB:PHYBLDRAFT_187376"/>
<keyword evidence="3" id="KW-1185">Reference proteome</keyword>
<dbReference type="GeneID" id="29000280"/>
<proteinExistence type="predicted"/>
<organism evidence="2 3">
    <name type="scientific">Phycomyces blakesleeanus (strain ATCC 8743b / DSM 1359 / FGSC 10004 / NBRC 33097 / NRRL 1555)</name>
    <dbReference type="NCBI Taxonomy" id="763407"/>
    <lineage>
        <taxon>Eukaryota</taxon>
        <taxon>Fungi</taxon>
        <taxon>Fungi incertae sedis</taxon>
        <taxon>Mucoromycota</taxon>
        <taxon>Mucoromycotina</taxon>
        <taxon>Mucoromycetes</taxon>
        <taxon>Mucorales</taxon>
        <taxon>Phycomycetaceae</taxon>
        <taxon>Phycomyces</taxon>
    </lineage>
</organism>
<protein>
    <submittedName>
        <fullName evidence="2">Uncharacterized protein</fullName>
    </submittedName>
</protein>